<evidence type="ECO:0000313" key="4">
    <source>
        <dbReference type="EMBL" id="KAK0147366.1"/>
    </source>
</evidence>
<feature type="signal peptide" evidence="2">
    <location>
        <begin position="1"/>
        <end position="18"/>
    </location>
</feature>
<dbReference type="PANTHER" id="PTHR46484">
    <property type="entry name" value="SI:CH211-171H4.5-RELATED"/>
    <property type="match status" value="1"/>
</dbReference>
<accession>A0AA47P1T7</accession>
<organism evidence="4 5">
    <name type="scientific">Merluccius polli</name>
    <name type="common">Benguela hake</name>
    <name type="synonym">Merluccius cadenati</name>
    <dbReference type="NCBI Taxonomy" id="89951"/>
    <lineage>
        <taxon>Eukaryota</taxon>
        <taxon>Metazoa</taxon>
        <taxon>Chordata</taxon>
        <taxon>Craniata</taxon>
        <taxon>Vertebrata</taxon>
        <taxon>Euteleostomi</taxon>
        <taxon>Actinopterygii</taxon>
        <taxon>Neopterygii</taxon>
        <taxon>Teleostei</taxon>
        <taxon>Neoteleostei</taxon>
        <taxon>Acanthomorphata</taxon>
        <taxon>Zeiogadaria</taxon>
        <taxon>Gadariae</taxon>
        <taxon>Gadiformes</taxon>
        <taxon>Gadoidei</taxon>
        <taxon>Merlucciidae</taxon>
        <taxon>Merluccius</taxon>
    </lineage>
</organism>
<dbReference type="SMART" id="SM00409">
    <property type="entry name" value="IG"/>
    <property type="match status" value="3"/>
</dbReference>
<name>A0AA47P1T7_MERPO</name>
<protein>
    <submittedName>
        <fullName evidence="4">Sialoadhesin</fullName>
    </submittedName>
</protein>
<keyword evidence="2" id="KW-0732">Signal</keyword>
<feature type="domain" description="Ig-like" evidence="3">
    <location>
        <begin position="143"/>
        <end position="244"/>
    </location>
</feature>
<dbReference type="InterPro" id="IPR007110">
    <property type="entry name" value="Ig-like_dom"/>
</dbReference>
<proteinExistence type="predicted"/>
<dbReference type="Gene3D" id="2.60.40.10">
    <property type="entry name" value="Immunoglobulins"/>
    <property type="match status" value="2"/>
</dbReference>
<comment type="caution">
    <text evidence="4">The sequence shown here is derived from an EMBL/GenBank/DDBJ whole genome shotgun (WGS) entry which is preliminary data.</text>
</comment>
<dbReference type="AlphaFoldDB" id="A0AA47P1T7"/>
<feature type="chain" id="PRO_5041425532" evidence="2">
    <location>
        <begin position="19"/>
        <end position="540"/>
    </location>
</feature>
<gene>
    <name evidence="4" type="primary">SIGLEC1_2</name>
    <name evidence="4" type="ORF">N1851_013154</name>
</gene>
<feature type="transmembrane region" description="Helical" evidence="1">
    <location>
        <begin position="433"/>
        <end position="457"/>
    </location>
</feature>
<dbReference type="Proteomes" id="UP001174136">
    <property type="component" value="Unassembled WGS sequence"/>
</dbReference>
<evidence type="ECO:0000259" key="3">
    <source>
        <dbReference type="PROSITE" id="PS50835"/>
    </source>
</evidence>
<keyword evidence="1" id="KW-0472">Membrane</keyword>
<evidence type="ECO:0000256" key="2">
    <source>
        <dbReference type="SAM" id="SignalP"/>
    </source>
</evidence>
<evidence type="ECO:0000256" key="1">
    <source>
        <dbReference type="SAM" id="Phobius"/>
    </source>
</evidence>
<evidence type="ECO:0000313" key="5">
    <source>
        <dbReference type="Proteomes" id="UP001174136"/>
    </source>
</evidence>
<keyword evidence="1" id="KW-0812">Transmembrane</keyword>
<dbReference type="InterPro" id="IPR003599">
    <property type="entry name" value="Ig_sub"/>
</dbReference>
<dbReference type="InterPro" id="IPR013783">
    <property type="entry name" value="Ig-like_fold"/>
</dbReference>
<dbReference type="EMBL" id="JAOPHQ010002310">
    <property type="protein sequence ID" value="KAK0147366.1"/>
    <property type="molecule type" value="Genomic_DNA"/>
</dbReference>
<dbReference type="PROSITE" id="PS50835">
    <property type="entry name" value="IG_LIKE"/>
    <property type="match status" value="2"/>
</dbReference>
<dbReference type="SUPFAM" id="SSF48726">
    <property type="entry name" value="Immunoglobulin"/>
    <property type="match status" value="4"/>
</dbReference>
<reference evidence="4" key="1">
    <citation type="journal article" date="2023" name="Front. Mar. Sci.">
        <title>A new Merluccius polli reference genome to investigate the effects of global change in West African waters.</title>
        <authorList>
            <person name="Mateo J.L."/>
            <person name="Blanco-Fernandez C."/>
            <person name="Garcia-Vazquez E."/>
            <person name="Machado-Schiaffino G."/>
        </authorList>
    </citation>
    <scope>NUCLEOTIDE SEQUENCE</scope>
    <source>
        <strain evidence="4">C29</strain>
        <tissue evidence="4">Fin</tissue>
    </source>
</reference>
<keyword evidence="1" id="KW-1133">Transmembrane helix</keyword>
<sequence length="540" mass="59369">MFLLDILLLAVAFSRKEAWGSSPVPSIPDRVLALAGSCVVVPCFYTLPAPGRSGGGSVAVRLRFRRGGRFSLRSTAFNSENPSHVTREFFSRTSLSGQISEGDCSLRLDPVRLEDSRSFEITLKGPEDWGTPSIFTLEVSEHPESPVISSPGSFTEGQLVSLNCTVDSFCPSRPPVLRWHWERGSQPNSSDGGNQLLLHPETHRPLLLSSLSFTASHLVKPRLRCEATYPGGAIMGALREVHITFAPREVRVEVQSLAVHEGGSVLLGCMCKADPPVTAYRWSYILHGRTVHLDMHTHTARLRNATRGMLVRCSAHNLIGRGHSHPTPLDIQCNPPSDKPLIQRPLSSCVLAGFEVTCLCVVDSNPRAAVRWRVNGSAPSGGYNVSVAADSWAVRAWLRGRMDGQLGVTCLAENELGDDSLPLLQPGEVNSPWWLVAVAAVCVPVFTSSLLLLLLLYCCRRKRARRMLNRYHGAYHRDLAVRTPLYINCTEVTHVYSNGSYQLVYQNATPLFVRTNQVTGLAPFFCGAVTIQYDNTTEQC</sequence>
<feature type="domain" description="Ig-like" evidence="3">
    <location>
        <begin position="247"/>
        <end position="282"/>
    </location>
</feature>
<keyword evidence="5" id="KW-1185">Reference proteome</keyword>
<dbReference type="InterPro" id="IPR036179">
    <property type="entry name" value="Ig-like_dom_sf"/>
</dbReference>
<dbReference type="PANTHER" id="PTHR46484:SF3">
    <property type="entry name" value="MYELIN-ASSOCIATED GLYCOPROTEIN-LIKE"/>
    <property type="match status" value="1"/>
</dbReference>